<dbReference type="EMBL" id="ML208496">
    <property type="protein sequence ID" value="TFK63953.1"/>
    <property type="molecule type" value="Genomic_DNA"/>
</dbReference>
<gene>
    <name evidence="1" type="ORF">BDN72DRAFT_775296</name>
</gene>
<organism evidence="1 2">
    <name type="scientific">Pluteus cervinus</name>
    <dbReference type="NCBI Taxonomy" id="181527"/>
    <lineage>
        <taxon>Eukaryota</taxon>
        <taxon>Fungi</taxon>
        <taxon>Dikarya</taxon>
        <taxon>Basidiomycota</taxon>
        <taxon>Agaricomycotina</taxon>
        <taxon>Agaricomycetes</taxon>
        <taxon>Agaricomycetidae</taxon>
        <taxon>Agaricales</taxon>
        <taxon>Pluteineae</taxon>
        <taxon>Pluteaceae</taxon>
        <taxon>Pluteus</taxon>
    </lineage>
</organism>
<evidence type="ECO:0000313" key="1">
    <source>
        <dbReference type="EMBL" id="TFK63953.1"/>
    </source>
</evidence>
<accession>A0ACD3ADJ5</accession>
<name>A0ACD3ADJ5_9AGAR</name>
<protein>
    <submittedName>
        <fullName evidence="1">Drug/metabolite transporter superfamily</fullName>
    </submittedName>
</protein>
<evidence type="ECO:0000313" key="2">
    <source>
        <dbReference type="Proteomes" id="UP000308600"/>
    </source>
</evidence>
<dbReference type="Proteomes" id="UP000308600">
    <property type="component" value="Unassembled WGS sequence"/>
</dbReference>
<sequence length="361" mass="38667">MDDVREVYKNNVALLLVAAAQAFFSLMNVAVKGLNEIDPPVPTMQLIFVRMIITYVCSTIYMKFAGVQDPFFGPKGVRLLLAFRGFSGFFGLFGIYYSLQYLSLSDATVLTFLAPLCTAAAGAVFLKEKFGYREALAGVGSLIGVVLIARPASIFGPMSTVDPSEVGTDEIAPTQRLIAVGVSMLGVLGATGAYTSMSAIGKRAHPLHSMASFSAQCVIVSTVGMIVMKTPIVIPTQLIWLAILILIGIFGFVAQLLLTMGMQRESAGRASIAVYTQVIFATILEQIFFHTTPSVLSVLGTVMILTSALYVAGTKQKRGHSRVTSITLAQMKEESLEEGLLASHSDENSGHSGHSTRTFKA</sequence>
<proteinExistence type="predicted"/>
<keyword evidence="2" id="KW-1185">Reference proteome</keyword>
<reference evidence="1 2" key="1">
    <citation type="journal article" date="2019" name="Nat. Ecol. Evol.">
        <title>Megaphylogeny resolves global patterns of mushroom evolution.</title>
        <authorList>
            <person name="Varga T."/>
            <person name="Krizsan K."/>
            <person name="Foldi C."/>
            <person name="Dima B."/>
            <person name="Sanchez-Garcia M."/>
            <person name="Sanchez-Ramirez S."/>
            <person name="Szollosi G.J."/>
            <person name="Szarkandi J.G."/>
            <person name="Papp V."/>
            <person name="Albert L."/>
            <person name="Andreopoulos W."/>
            <person name="Angelini C."/>
            <person name="Antonin V."/>
            <person name="Barry K.W."/>
            <person name="Bougher N.L."/>
            <person name="Buchanan P."/>
            <person name="Buyck B."/>
            <person name="Bense V."/>
            <person name="Catcheside P."/>
            <person name="Chovatia M."/>
            <person name="Cooper J."/>
            <person name="Damon W."/>
            <person name="Desjardin D."/>
            <person name="Finy P."/>
            <person name="Geml J."/>
            <person name="Haridas S."/>
            <person name="Hughes K."/>
            <person name="Justo A."/>
            <person name="Karasinski D."/>
            <person name="Kautmanova I."/>
            <person name="Kiss B."/>
            <person name="Kocsube S."/>
            <person name="Kotiranta H."/>
            <person name="LaButti K.M."/>
            <person name="Lechner B.E."/>
            <person name="Liimatainen K."/>
            <person name="Lipzen A."/>
            <person name="Lukacs Z."/>
            <person name="Mihaltcheva S."/>
            <person name="Morgado L.N."/>
            <person name="Niskanen T."/>
            <person name="Noordeloos M.E."/>
            <person name="Ohm R.A."/>
            <person name="Ortiz-Santana B."/>
            <person name="Ovrebo C."/>
            <person name="Racz N."/>
            <person name="Riley R."/>
            <person name="Savchenko A."/>
            <person name="Shiryaev A."/>
            <person name="Soop K."/>
            <person name="Spirin V."/>
            <person name="Szebenyi C."/>
            <person name="Tomsovsky M."/>
            <person name="Tulloss R.E."/>
            <person name="Uehling J."/>
            <person name="Grigoriev I.V."/>
            <person name="Vagvolgyi C."/>
            <person name="Papp T."/>
            <person name="Martin F.M."/>
            <person name="Miettinen O."/>
            <person name="Hibbett D.S."/>
            <person name="Nagy L.G."/>
        </authorList>
    </citation>
    <scope>NUCLEOTIDE SEQUENCE [LARGE SCALE GENOMIC DNA]</scope>
    <source>
        <strain evidence="1 2">NL-1719</strain>
    </source>
</reference>